<reference evidence="2" key="1">
    <citation type="submission" date="2019-01" db="EMBL/GenBank/DDBJ databases">
        <title>Genomic analysis of Salicibibacter sp. NKC3-5.</title>
        <authorList>
            <person name="Oh Y.J."/>
        </authorList>
    </citation>
    <scope>NUCLEOTIDE SEQUENCE [LARGE SCALE GENOMIC DNA]</scope>
    <source>
        <strain evidence="2">NKC3-5</strain>
    </source>
</reference>
<evidence type="ECO:0000313" key="1">
    <source>
        <dbReference type="EMBL" id="QDI92159.1"/>
    </source>
</evidence>
<dbReference type="KEGG" id="sale:EPH95_13970"/>
<organism evidence="1 2">
    <name type="scientific">Salicibibacter halophilus</name>
    <dbReference type="NCBI Taxonomy" id="2502791"/>
    <lineage>
        <taxon>Bacteria</taxon>
        <taxon>Bacillati</taxon>
        <taxon>Bacillota</taxon>
        <taxon>Bacilli</taxon>
        <taxon>Bacillales</taxon>
        <taxon>Bacillaceae</taxon>
        <taxon>Salicibibacter</taxon>
    </lineage>
</organism>
<gene>
    <name evidence="1" type="ORF">EPH95_13970</name>
</gene>
<keyword evidence="2" id="KW-1185">Reference proteome</keyword>
<evidence type="ECO:0000313" key="2">
    <source>
        <dbReference type="Proteomes" id="UP000319756"/>
    </source>
</evidence>
<sequence>MVNISYKAFMEEARLRLDDFSKEDLQTLILQWASNERPSNREVFLTKLAVKEGKSSVSHDDEALIEEIEAFAERVEAGEYVDGFGWDPEILDEREFGDEGWVEEMDDFFLDTRDLLKEGNYEVAEKAYRKLFEVLAMGDEGLPGTDPPDHMLDVDEDEHRALFYRSVYLNADAKERADTLYDAMVDDGYVQLKDVRDSLDAPLPDFHDFLGEWIECLKGKPPSLNVSELLREAVFLKGGIPAISEFAKVYAEQFPKAYVDWIEALEHEGDSASVIEAASEGLTNIPSNYAVRAEVAEKLAKVGEEREDDKLRFTGFRESFHSNPSMEYLLDLYLMARKEDCFAEINDEAEKRLLELEKEDRDFTFRNIERRRSMFQEWVLIHARLLAGKHEKVFRMCEGRDSLGWSFGSNPKPVMLIFLMDVLSKRNKRSKIINDQWRYTIGSSELDKYMKIIDYVKETIELTHEQDRFYLDWCKTEAGSRIDAIVGSQKRGSYHKAAKILVAMAETLASRGTVQDGNDFIEKYRLKYPRHSAFKKELTNALQESEL</sequence>
<dbReference type="AlphaFoldDB" id="A0A514LJX5"/>
<protein>
    <submittedName>
        <fullName evidence="1">Uncharacterized protein</fullName>
    </submittedName>
</protein>
<name>A0A514LJX5_9BACI</name>
<dbReference type="OrthoDB" id="1656051at2"/>
<accession>A0A514LJX5</accession>
<proteinExistence type="predicted"/>
<dbReference type="EMBL" id="CP035485">
    <property type="protein sequence ID" value="QDI92159.1"/>
    <property type="molecule type" value="Genomic_DNA"/>
</dbReference>
<dbReference type="Proteomes" id="UP000319756">
    <property type="component" value="Chromosome"/>
</dbReference>